<accession>A0A0E9P7M8</accession>
<protein>
    <submittedName>
        <fullName evidence="1">Uncharacterized protein</fullName>
    </submittedName>
</protein>
<reference evidence="1" key="1">
    <citation type="submission" date="2014-11" db="EMBL/GenBank/DDBJ databases">
        <authorList>
            <person name="Amaro Gonzalez C."/>
        </authorList>
    </citation>
    <scope>NUCLEOTIDE SEQUENCE</scope>
</reference>
<dbReference type="AlphaFoldDB" id="A0A0E9P7M8"/>
<sequence>MILNCRHSGRLVMAYSFNILCILPSGPTLKLQKLSSLLKSYDNHATILVFKPTTFRKQMCFAVESIFC</sequence>
<name>A0A0E9P7M8_ANGAN</name>
<organism evidence="1">
    <name type="scientific">Anguilla anguilla</name>
    <name type="common">European freshwater eel</name>
    <name type="synonym">Muraena anguilla</name>
    <dbReference type="NCBI Taxonomy" id="7936"/>
    <lineage>
        <taxon>Eukaryota</taxon>
        <taxon>Metazoa</taxon>
        <taxon>Chordata</taxon>
        <taxon>Craniata</taxon>
        <taxon>Vertebrata</taxon>
        <taxon>Euteleostomi</taxon>
        <taxon>Actinopterygii</taxon>
        <taxon>Neopterygii</taxon>
        <taxon>Teleostei</taxon>
        <taxon>Anguilliformes</taxon>
        <taxon>Anguillidae</taxon>
        <taxon>Anguilla</taxon>
    </lineage>
</organism>
<proteinExistence type="predicted"/>
<reference evidence="1" key="2">
    <citation type="journal article" date="2015" name="Fish Shellfish Immunol.">
        <title>Early steps in the European eel (Anguilla anguilla)-Vibrio vulnificus interaction in the gills: Role of the RtxA13 toxin.</title>
        <authorList>
            <person name="Callol A."/>
            <person name="Pajuelo D."/>
            <person name="Ebbesson L."/>
            <person name="Teles M."/>
            <person name="MacKenzie S."/>
            <person name="Amaro C."/>
        </authorList>
    </citation>
    <scope>NUCLEOTIDE SEQUENCE</scope>
</reference>
<dbReference type="EMBL" id="GBXM01107916">
    <property type="protein sequence ID" value="JAH00661.1"/>
    <property type="molecule type" value="Transcribed_RNA"/>
</dbReference>
<evidence type="ECO:0000313" key="1">
    <source>
        <dbReference type="EMBL" id="JAH00661.1"/>
    </source>
</evidence>